<evidence type="ECO:0000313" key="4">
    <source>
        <dbReference type="EMBL" id="KPN30186.1"/>
    </source>
</evidence>
<dbReference type="EMBL" id="LGUC01000001">
    <property type="protein sequence ID" value="KPN30186.1"/>
    <property type="molecule type" value="Genomic_DNA"/>
</dbReference>
<dbReference type="Proteomes" id="UP000050535">
    <property type="component" value="Unassembled WGS sequence"/>
</dbReference>
<sequence length="57" mass="5776">MTGPKRDVILANAGAAIYVAGLADDLREGVKTAAQSIDDGAAAEKFDALCGEPVEAE</sequence>
<evidence type="ECO:0000313" key="5">
    <source>
        <dbReference type="Proteomes" id="UP000050535"/>
    </source>
</evidence>
<dbReference type="GO" id="GO:0016757">
    <property type="term" value="F:glycosyltransferase activity"/>
    <property type="evidence" value="ECO:0007669"/>
    <property type="project" value="UniProtKB-KW"/>
</dbReference>
<dbReference type="PATRIC" id="fig|699431.3.peg.938"/>
<keyword evidence="5" id="KW-1185">Reference proteome</keyword>
<dbReference type="AlphaFoldDB" id="A0A0P7GXF0"/>
<comment type="caution">
    <text evidence="4">The sequence shown here is derived from an EMBL/GenBank/DDBJ whole genome shotgun (WGS) entry which is preliminary data.</text>
</comment>
<keyword evidence="1 4" id="KW-0328">Glycosyltransferase</keyword>
<dbReference type="InterPro" id="IPR035902">
    <property type="entry name" value="Nuc_phospho_transferase"/>
</dbReference>
<feature type="domain" description="Glycosyl transferase family 3" evidence="3">
    <location>
        <begin position="5"/>
        <end position="43"/>
    </location>
</feature>
<gene>
    <name evidence="4" type="ORF">SY89_00911</name>
</gene>
<accession>A0A0P7GXF0</accession>
<keyword evidence="2 4" id="KW-0808">Transferase</keyword>
<organism evidence="4 5">
    <name type="scientific">Halolamina pelagica</name>
    <dbReference type="NCBI Taxonomy" id="699431"/>
    <lineage>
        <taxon>Archaea</taxon>
        <taxon>Methanobacteriati</taxon>
        <taxon>Methanobacteriota</taxon>
        <taxon>Stenosarchaea group</taxon>
        <taxon>Halobacteria</taxon>
        <taxon>Halobacteriales</taxon>
        <taxon>Haloferacaceae</taxon>
    </lineage>
</organism>
<dbReference type="STRING" id="699431.SY89_00911"/>
<name>A0A0P7GXF0_9EURY</name>
<evidence type="ECO:0000256" key="2">
    <source>
        <dbReference type="ARBA" id="ARBA00022679"/>
    </source>
</evidence>
<dbReference type="SUPFAM" id="SSF52418">
    <property type="entry name" value="Nucleoside phosphorylase/phosphoribosyltransferase catalytic domain"/>
    <property type="match status" value="1"/>
</dbReference>
<evidence type="ECO:0000256" key="1">
    <source>
        <dbReference type="ARBA" id="ARBA00022676"/>
    </source>
</evidence>
<dbReference type="Pfam" id="PF00591">
    <property type="entry name" value="Glycos_transf_3"/>
    <property type="match status" value="1"/>
</dbReference>
<proteinExistence type="predicted"/>
<protein>
    <submittedName>
        <fullName evidence="4">Anthranilate phosphoribosyltransferase</fullName>
    </submittedName>
</protein>
<reference evidence="5" key="1">
    <citation type="submission" date="2013-11" db="EMBL/GenBank/DDBJ databases">
        <authorList>
            <person name="Hoang H.T."/>
            <person name="Killian M.L."/>
            <person name="Madson D.M."/>
            <person name="Arruda P.H.E."/>
            <person name="Sun D."/>
            <person name="Schwartz K.J."/>
            <person name="Yoon K."/>
        </authorList>
    </citation>
    <scope>NUCLEOTIDE SEQUENCE [LARGE SCALE GENOMIC DNA]</scope>
    <source>
        <strain evidence="5">CDK2</strain>
    </source>
</reference>
<dbReference type="Gene3D" id="3.40.1030.10">
    <property type="entry name" value="Nucleoside phosphorylase/phosphoribosyltransferase catalytic domain"/>
    <property type="match status" value="1"/>
</dbReference>
<dbReference type="InterPro" id="IPR000312">
    <property type="entry name" value="Glycosyl_Trfase_fam3"/>
</dbReference>
<evidence type="ECO:0000259" key="3">
    <source>
        <dbReference type="Pfam" id="PF00591"/>
    </source>
</evidence>